<gene>
    <name evidence="1" type="ORF">OCBIM_22026619mg</name>
</gene>
<reference evidence="1" key="1">
    <citation type="submission" date="2015-07" db="EMBL/GenBank/DDBJ databases">
        <title>MeaNS - Measles Nucleotide Surveillance Program.</title>
        <authorList>
            <person name="Tran T."/>
            <person name="Druce J."/>
        </authorList>
    </citation>
    <scope>NUCLEOTIDE SEQUENCE</scope>
    <source>
        <strain evidence="1">UCB-OBI-ISO-001</strain>
        <tissue evidence="1">Gonad</tissue>
    </source>
</reference>
<accession>A0A0L8GWC7</accession>
<evidence type="ECO:0000313" key="1">
    <source>
        <dbReference type="EMBL" id="KOF81371.1"/>
    </source>
</evidence>
<sequence length="58" mass="6808">MVANSMGAGTVIVKERPSRLCISWRRCYVLVGQLLFNSRPTLYRHPSQKHRFFLFILI</sequence>
<organism evidence="1">
    <name type="scientific">Octopus bimaculoides</name>
    <name type="common">California two-spotted octopus</name>
    <dbReference type="NCBI Taxonomy" id="37653"/>
    <lineage>
        <taxon>Eukaryota</taxon>
        <taxon>Metazoa</taxon>
        <taxon>Spiralia</taxon>
        <taxon>Lophotrochozoa</taxon>
        <taxon>Mollusca</taxon>
        <taxon>Cephalopoda</taxon>
        <taxon>Coleoidea</taxon>
        <taxon>Octopodiformes</taxon>
        <taxon>Octopoda</taxon>
        <taxon>Incirrata</taxon>
        <taxon>Octopodidae</taxon>
        <taxon>Octopus</taxon>
    </lineage>
</organism>
<name>A0A0L8GWC7_OCTBM</name>
<dbReference type="AlphaFoldDB" id="A0A0L8GWC7"/>
<dbReference type="EMBL" id="KQ420080">
    <property type="protein sequence ID" value="KOF81371.1"/>
    <property type="molecule type" value="Genomic_DNA"/>
</dbReference>
<protein>
    <submittedName>
        <fullName evidence="1">Uncharacterized protein</fullName>
    </submittedName>
</protein>
<proteinExistence type="predicted"/>